<keyword evidence="1" id="KW-1133">Transmembrane helix</keyword>
<organism evidence="2 3">
    <name type="scientific">Arachnia propionica</name>
    <dbReference type="NCBI Taxonomy" id="1750"/>
    <lineage>
        <taxon>Bacteria</taxon>
        <taxon>Bacillati</taxon>
        <taxon>Actinomycetota</taxon>
        <taxon>Actinomycetes</taxon>
        <taxon>Propionibacteriales</taxon>
        <taxon>Propionibacteriaceae</taxon>
        <taxon>Arachnia</taxon>
    </lineage>
</organism>
<feature type="transmembrane region" description="Helical" evidence="1">
    <location>
        <begin position="39"/>
        <end position="60"/>
    </location>
</feature>
<evidence type="ECO:0000256" key="1">
    <source>
        <dbReference type="SAM" id="Phobius"/>
    </source>
</evidence>
<reference evidence="2 3" key="1">
    <citation type="submission" date="2018-11" db="EMBL/GenBank/DDBJ databases">
        <title>Genomes From Bacteria Associated with the Canine Oral Cavity: a Test Case for Automated Genome-Based Taxonomic Assignment.</title>
        <authorList>
            <person name="Coil D.A."/>
            <person name="Jospin G."/>
            <person name="Darling A.E."/>
            <person name="Wallis C."/>
            <person name="Davis I.J."/>
            <person name="Harris S."/>
            <person name="Eisen J.A."/>
            <person name="Holcombe L.J."/>
            <person name="O'Flynn C."/>
        </authorList>
    </citation>
    <scope>NUCLEOTIDE SEQUENCE [LARGE SCALE GENOMIC DNA]</scope>
    <source>
        <strain evidence="2 3">OH2822_COT-296</strain>
    </source>
</reference>
<name>A0A3P1WP11_9ACTN</name>
<dbReference type="EMBL" id="RQYT01000058">
    <property type="protein sequence ID" value="RRD47676.1"/>
    <property type="molecule type" value="Genomic_DNA"/>
</dbReference>
<accession>A0A3P1WP11</accession>
<dbReference type="OrthoDB" id="4250843at2"/>
<keyword evidence="1" id="KW-0472">Membrane</keyword>
<dbReference type="AlphaFoldDB" id="A0A3P1WP11"/>
<feature type="transmembrane region" description="Helical" evidence="1">
    <location>
        <begin position="72"/>
        <end position="92"/>
    </location>
</feature>
<evidence type="ECO:0000313" key="3">
    <source>
        <dbReference type="Proteomes" id="UP000280935"/>
    </source>
</evidence>
<keyword evidence="1" id="KW-0812">Transmembrane</keyword>
<proteinExistence type="predicted"/>
<sequence>MPELVTELLNLPMKVPDPGDGSTPPGFEKFTDVLGWVKWVSLGILVMALIIAGVRMAFGAGRGEGGEHASRIGWVLGGVMIVSGAVSIISFFV</sequence>
<protein>
    <recommendedName>
        <fullName evidence="4">Conjugal transfer protein TrbC</fullName>
    </recommendedName>
</protein>
<dbReference type="Proteomes" id="UP000280935">
    <property type="component" value="Unassembled WGS sequence"/>
</dbReference>
<evidence type="ECO:0000313" key="2">
    <source>
        <dbReference type="EMBL" id="RRD47676.1"/>
    </source>
</evidence>
<gene>
    <name evidence="2" type="ORF">EII35_14570</name>
</gene>
<evidence type="ECO:0008006" key="4">
    <source>
        <dbReference type="Google" id="ProtNLM"/>
    </source>
</evidence>
<comment type="caution">
    <text evidence="2">The sequence shown here is derived from an EMBL/GenBank/DDBJ whole genome shotgun (WGS) entry which is preliminary data.</text>
</comment>